<feature type="binding site" evidence="3">
    <location>
        <position position="334"/>
    </location>
    <ligand>
        <name>carboxy-S-adenosyl-L-methionine</name>
        <dbReference type="ChEBI" id="CHEBI:134278"/>
    </ligand>
</feature>
<dbReference type="EC" id="2.5.1.-" evidence="3"/>
<dbReference type="NCBIfam" id="TIGR00452">
    <property type="entry name" value="tRNA 5-methoxyuridine(34)/uridine 5-oxyacetic acid(34) synthase CmoB"/>
    <property type="match status" value="1"/>
</dbReference>
<evidence type="ECO:0000256" key="2">
    <source>
        <dbReference type="ARBA" id="ARBA00022694"/>
    </source>
</evidence>
<dbReference type="InterPro" id="IPR027555">
    <property type="entry name" value="Mo5U34_MeTrfas-like"/>
</dbReference>
<dbReference type="EMBL" id="CP089977">
    <property type="protein sequence ID" value="UXZ04184.1"/>
    <property type="molecule type" value="Genomic_DNA"/>
</dbReference>
<feature type="binding site" evidence="3">
    <location>
        <position position="215"/>
    </location>
    <ligand>
        <name>carboxy-S-adenosyl-L-methionine</name>
        <dbReference type="ChEBI" id="CHEBI:134278"/>
    </ligand>
</feature>
<dbReference type="CDD" id="cd02440">
    <property type="entry name" value="AdoMet_MTases"/>
    <property type="match status" value="1"/>
</dbReference>
<feature type="binding site" evidence="3">
    <location>
        <position position="123"/>
    </location>
    <ligand>
        <name>carboxy-S-adenosyl-L-methionine</name>
        <dbReference type="ChEBI" id="CHEBI:134278"/>
    </ligand>
</feature>
<keyword evidence="2 3" id="KW-0819">tRNA processing</keyword>
<organism evidence="4 5">
    <name type="scientific">Moraxella nasicaprae</name>
    <dbReference type="NCBI Taxonomy" id="2904122"/>
    <lineage>
        <taxon>Bacteria</taxon>
        <taxon>Pseudomonadati</taxon>
        <taxon>Pseudomonadota</taxon>
        <taxon>Gammaproteobacteria</taxon>
        <taxon>Moraxellales</taxon>
        <taxon>Moraxellaceae</taxon>
        <taxon>Moraxella</taxon>
    </lineage>
</organism>
<feature type="binding site" evidence="3">
    <location>
        <position position="143"/>
    </location>
    <ligand>
        <name>carboxy-S-adenosyl-L-methionine</name>
        <dbReference type="ChEBI" id="CHEBI:134278"/>
    </ligand>
</feature>
<dbReference type="GO" id="GO:0016740">
    <property type="term" value="F:transferase activity"/>
    <property type="evidence" value="ECO:0007669"/>
    <property type="project" value="UniProtKB-KW"/>
</dbReference>
<dbReference type="Proteomes" id="UP001063782">
    <property type="component" value="Chromosome"/>
</dbReference>
<feature type="binding site" evidence="3">
    <location>
        <position position="219"/>
    </location>
    <ligand>
        <name>carboxy-S-adenosyl-L-methionine</name>
        <dbReference type="ChEBI" id="CHEBI:134278"/>
    </ligand>
</feature>
<feature type="binding site" evidence="3">
    <location>
        <position position="100"/>
    </location>
    <ligand>
        <name>carboxy-S-adenosyl-L-methionine</name>
        <dbReference type="ChEBI" id="CHEBI:134278"/>
    </ligand>
</feature>
<dbReference type="SUPFAM" id="SSF53335">
    <property type="entry name" value="S-adenosyl-L-methionine-dependent methyltransferases"/>
    <property type="match status" value="1"/>
</dbReference>
<dbReference type="RefSeq" id="WP_263075666.1">
    <property type="nucleotide sequence ID" value="NZ_CP089977.1"/>
</dbReference>
<accession>A0ABY6F265</accession>
<comment type="catalytic activity">
    <reaction evidence="3">
        <text>carboxy-S-adenosyl-L-methionine + 5-hydroxyuridine(34) in tRNA = 5-carboxymethoxyuridine(34) in tRNA + S-adenosyl-L-homocysteine + H(+)</text>
        <dbReference type="Rhea" id="RHEA:52848"/>
        <dbReference type="Rhea" id="RHEA-COMP:13381"/>
        <dbReference type="Rhea" id="RHEA-COMP:13383"/>
        <dbReference type="ChEBI" id="CHEBI:15378"/>
        <dbReference type="ChEBI" id="CHEBI:57856"/>
        <dbReference type="ChEBI" id="CHEBI:134278"/>
        <dbReference type="ChEBI" id="CHEBI:136877"/>
        <dbReference type="ChEBI" id="CHEBI:136879"/>
    </reaction>
</comment>
<dbReference type="HAMAP" id="MF_01590">
    <property type="entry name" value="tRNA_carboxymethyltr_CmoB"/>
    <property type="match status" value="1"/>
</dbReference>
<keyword evidence="5" id="KW-1185">Reference proteome</keyword>
<feature type="binding site" evidence="3">
    <location>
        <begin position="165"/>
        <end position="167"/>
    </location>
    <ligand>
        <name>carboxy-S-adenosyl-L-methionine</name>
        <dbReference type="ChEBI" id="CHEBI:134278"/>
    </ligand>
</feature>
<name>A0ABY6F265_9GAMM</name>
<dbReference type="Pfam" id="PF08003">
    <property type="entry name" value="Methyltransf_9"/>
    <property type="match status" value="1"/>
</dbReference>
<evidence type="ECO:0000256" key="3">
    <source>
        <dbReference type="HAMAP-Rule" id="MF_01590"/>
    </source>
</evidence>
<protein>
    <recommendedName>
        <fullName evidence="3">tRNA U34 carboxymethyltransferase</fullName>
        <ecNumber evidence="3">2.5.1.-</ecNumber>
    </recommendedName>
</protein>
<reference evidence="4" key="1">
    <citation type="submission" date="2021-12" db="EMBL/GenBank/DDBJ databases">
        <title>taxonomy of Moraxella sp. ZY201224.</title>
        <authorList>
            <person name="Li F."/>
        </authorList>
    </citation>
    <scope>NUCLEOTIDE SEQUENCE</scope>
    <source>
        <strain evidence="4">ZY201224</strain>
    </source>
</reference>
<dbReference type="NCBIfam" id="NF011650">
    <property type="entry name" value="PRK15068.1"/>
    <property type="match status" value="1"/>
</dbReference>
<comment type="subunit">
    <text evidence="3">Homotetramer.</text>
</comment>
<comment type="similarity">
    <text evidence="3">Belongs to the class I-like SAM-binding methyltransferase superfamily. CmoB family.</text>
</comment>
<comment type="function">
    <text evidence="3">Catalyzes carboxymethyl transfer from carboxy-S-adenosyl-L-methionine (Cx-SAM) to 5-hydroxyuridine (ho5U) to form 5-carboxymethoxyuridine (cmo5U) at position 34 in tRNAs.</text>
</comment>
<sequence>MNNSIYHSEQQLYLTLFALSQKYPIAQAWLKKLPDWLAAIKNKERYAHAPYYESVVNKLPIAEPHSIDLNHRCVTVKVSLRQDDYRKSEALLKNLMPWRKGGFLIGDDEQSIHIDTEWRSDLKWDRVLPHIADLTGKRVLDVGGGSGYHGFRMVGAGASTVIVIDPSCLFYHQFMAIRHFLGDLKNSFNQSSIHFIPVGLEELPSGELFHTVFCMGVLYHRASPFDCLLQLKNQLLKNGELVLETLVVDGDENTVLVPKDRYAMMNNVYFLPSVAALTLWLEKAGFVDVRCVDLNITTHEEQRASEWMTYHSLSDFLDPNDDSKTVEGYPRPKRAVMIAKKP</sequence>
<dbReference type="InterPro" id="IPR010017">
    <property type="entry name" value="CmoB"/>
</dbReference>
<dbReference type="Gene3D" id="3.40.50.150">
    <property type="entry name" value="Vaccinia Virus protein VP39"/>
    <property type="match status" value="1"/>
</dbReference>
<evidence type="ECO:0000256" key="1">
    <source>
        <dbReference type="ARBA" id="ARBA00022679"/>
    </source>
</evidence>
<evidence type="ECO:0000313" key="5">
    <source>
        <dbReference type="Proteomes" id="UP001063782"/>
    </source>
</evidence>
<gene>
    <name evidence="3 4" type="primary">cmoB</name>
    <name evidence="4" type="ORF">LU297_06085</name>
</gene>
<keyword evidence="1 3" id="KW-0808">Transferase</keyword>
<feature type="binding site" evidence="3">
    <location>
        <begin position="200"/>
        <end position="201"/>
    </location>
    <ligand>
        <name>carboxy-S-adenosyl-L-methionine</name>
        <dbReference type="ChEBI" id="CHEBI:134278"/>
    </ligand>
</feature>
<feature type="binding site" evidence="3">
    <location>
        <position position="118"/>
    </location>
    <ligand>
        <name>carboxy-S-adenosyl-L-methionine</name>
        <dbReference type="ChEBI" id="CHEBI:134278"/>
    </ligand>
</feature>
<dbReference type="InterPro" id="IPR029063">
    <property type="entry name" value="SAM-dependent_MTases_sf"/>
</dbReference>
<proteinExistence type="inferred from homology"/>
<evidence type="ECO:0000313" key="4">
    <source>
        <dbReference type="EMBL" id="UXZ04184.1"/>
    </source>
</evidence>